<keyword evidence="2" id="KW-1185">Reference proteome</keyword>
<organism evidence="1 2">
    <name type="scientific">Calocera viscosa (strain TUFC12733)</name>
    <dbReference type="NCBI Taxonomy" id="1330018"/>
    <lineage>
        <taxon>Eukaryota</taxon>
        <taxon>Fungi</taxon>
        <taxon>Dikarya</taxon>
        <taxon>Basidiomycota</taxon>
        <taxon>Agaricomycotina</taxon>
        <taxon>Dacrymycetes</taxon>
        <taxon>Dacrymycetales</taxon>
        <taxon>Dacrymycetaceae</taxon>
        <taxon>Calocera</taxon>
    </lineage>
</organism>
<reference evidence="1 2" key="1">
    <citation type="journal article" date="2016" name="Mol. Biol. Evol.">
        <title>Comparative Genomics of Early-Diverging Mushroom-Forming Fungi Provides Insights into the Origins of Lignocellulose Decay Capabilities.</title>
        <authorList>
            <person name="Nagy L.G."/>
            <person name="Riley R."/>
            <person name="Tritt A."/>
            <person name="Adam C."/>
            <person name="Daum C."/>
            <person name="Floudas D."/>
            <person name="Sun H."/>
            <person name="Yadav J.S."/>
            <person name="Pangilinan J."/>
            <person name="Larsson K.H."/>
            <person name="Matsuura K."/>
            <person name="Barry K."/>
            <person name="Labutti K."/>
            <person name="Kuo R."/>
            <person name="Ohm R.A."/>
            <person name="Bhattacharya S.S."/>
            <person name="Shirouzu T."/>
            <person name="Yoshinaga Y."/>
            <person name="Martin F.M."/>
            <person name="Grigoriev I.V."/>
            <person name="Hibbett D.S."/>
        </authorList>
    </citation>
    <scope>NUCLEOTIDE SEQUENCE [LARGE SCALE GENOMIC DNA]</scope>
    <source>
        <strain evidence="1 2">TUFC12733</strain>
    </source>
</reference>
<dbReference type="EMBL" id="KV417292">
    <property type="protein sequence ID" value="KZO94938.1"/>
    <property type="molecule type" value="Genomic_DNA"/>
</dbReference>
<evidence type="ECO:0000313" key="2">
    <source>
        <dbReference type="Proteomes" id="UP000076738"/>
    </source>
</evidence>
<sequence length="144" mass="16037">MQSGCRPESIVHADHGQPEECRAEAGWRRSHIPIVLAVVAQECRTEAGWRRSHISIMASLRNAGGSGLGPFVHASHNEPKECKTEAGWDRSCMPVVTSLRNAEGLVARADRHQPEECSLQECSRSIVHADRHQPDECRVQERPE</sequence>
<protein>
    <submittedName>
        <fullName evidence="1">Uncharacterized protein</fullName>
    </submittedName>
</protein>
<gene>
    <name evidence="1" type="ORF">CALVIDRAFT_194295</name>
</gene>
<accession>A0A167KRU8</accession>
<name>A0A167KRU8_CALVF</name>
<evidence type="ECO:0000313" key="1">
    <source>
        <dbReference type="EMBL" id="KZO94938.1"/>
    </source>
</evidence>
<proteinExistence type="predicted"/>
<dbReference type="Proteomes" id="UP000076738">
    <property type="component" value="Unassembled WGS sequence"/>
</dbReference>
<dbReference type="AlphaFoldDB" id="A0A167KRU8"/>